<dbReference type="PANTHER" id="PTHR23077">
    <property type="entry name" value="AAA-FAMILY ATPASE"/>
    <property type="match status" value="1"/>
</dbReference>
<feature type="non-terminal residue" evidence="6">
    <location>
        <position position="1"/>
    </location>
</feature>
<dbReference type="InterPro" id="IPR003593">
    <property type="entry name" value="AAA+_ATPase"/>
</dbReference>
<gene>
    <name evidence="6" type="ORF">K470DRAFT_253687</name>
</gene>
<dbReference type="AlphaFoldDB" id="A0A6A7BP98"/>
<dbReference type="FunFam" id="3.40.50.300:FF:001025">
    <property type="entry name" value="ATPase family, AAA domain-containing 2B"/>
    <property type="match status" value="1"/>
</dbReference>
<comment type="similarity">
    <text evidence="4">Belongs to the AAA ATPase family.</text>
</comment>
<keyword evidence="1 4" id="KW-0547">Nucleotide-binding</keyword>
<keyword evidence="2 4" id="KW-0067">ATP-binding</keyword>
<dbReference type="InterPro" id="IPR006020">
    <property type="entry name" value="PTB/PI_dom"/>
</dbReference>
<organism evidence="6 7">
    <name type="scientific">Piedraia hortae CBS 480.64</name>
    <dbReference type="NCBI Taxonomy" id="1314780"/>
    <lineage>
        <taxon>Eukaryota</taxon>
        <taxon>Fungi</taxon>
        <taxon>Dikarya</taxon>
        <taxon>Ascomycota</taxon>
        <taxon>Pezizomycotina</taxon>
        <taxon>Dothideomycetes</taxon>
        <taxon>Dothideomycetidae</taxon>
        <taxon>Capnodiales</taxon>
        <taxon>Piedraiaceae</taxon>
        <taxon>Piedraia</taxon>
    </lineage>
</organism>
<dbReference type="InterPro" id="IPR003960">
    <property type="entry name" value="ATPase_AAA_CS"/>
</dbReference>
<dbReference type="PANTHER" id="PTHR23077:SF27">
    <property type="entry name" value="ATPASE FAMILY GENE 2 PROTEIN HOMOLOG A"/>
    <property type="match status" value="1"/>
</dbReference>
<evidence type="ECO:0000313" key="7">
    <source>
        <dbReference type="Proteomes" id="UP000799421"/>
    </source>
</evidence>
<accession>A0A6A7BP98</accession>
<dbReference type="SUPFAM" id="SSF52540">
    <property type="entry name" value="P-loop containing nucleoside triphosphate hydrolases"/>
    <property type="match status" value="2"/>
</dbReference>
<evidence type="ECO:0000256" key="2">
    <source>
        <dbReference type="ARBA" id="ARBA00022840"/>
    </source>
</evidence>
<dbReference type="PROSITE" id="PS01179">
    <property type="entry name" value="PID"/>
    <property type="match status" value="1"/>
</dbReference>
<dbReference type="InterPro" id="IPR003959">
    <property type="entry name" value="ATPase_AAA_core"/>
</dbReference>
<name>A0A6A7BP98_9PEZI</name>
<protein>
    <submittedName>
        <fullName evidence="6">AAA-domain-containing protein</fullName>
    </submittedName>
</protein>
<dbReference type="GO" id="GO:0016887">
    <property type="term" value="F:ATP hydrolysis activity"/>
    <property type="evidence" value="ECO:0007669"/>
    <property type="project" value="InterPro"/>
</dbReference>
<keyword evidence="7" id="KW-1185">Reference proteome</keyword>
<dbReference type="EMBL" id="MU006058">
    <property type="protein sequence ID" value="KAF2857210.1"/>
    <property type="molecule type" value="Genomic_DNA"/>
</dbReference>
<dbReference type="Proteomes" id="UP000799421">
    <property type="component" value="Unassembled WGS sequence"/>
</dbReference>
<dbReference type="InterPro" id="IPR041569">
    <property type="entry name" value="AAA_lid_3"/>
</dbReference>
<reference evidence="6" key="1">
    <citation type="journal article" date="2020" name="Stud. Mycol.">
        <title>101 Dothideomycetes genomes: a test case for predicting lifestyles and emergence of pathogens.</title>
        <authorList>
            <person name="Haridas S."/>
            <person name="Albert R."/>
            <person name="Binder M."/>
            <person name="Bloem J."/>
            <person name="Labutti K."/>
            <person name="Salamov A."/>
            <person name="Andreopoulos B."/>
            <person name="Baker S."/>
            <person name="Barry K."/>
            <person name="Bills G."/>
            <person name="Bluhm B."/>
            <person name="Cannon C."/>
            <person name="Castanera R."/>
            <person name="Culley D."/>
            <person name="Daum C."/>
            <person name="Ezra D."/>
            <person name="Gonzalez J."/>
            <person name="Henrissat B."/>
            <person name="Kuo A."/>
            <person name="Liang C."/>
            <person name="Lipzen A."/>
            <person name="Lutzoni F."/>
            <person name="Magnuson J."/>
            <person name="Mondo S."/>
            <person name="Nolan M."/>
            <person name="Ohm R."/>
            <person name="Pangilinan J."/>
            <person name="Park H.-J."/>
            <person name="Ramirez L."/>
            <person name="Alfaro M."/>
            <person name="Sun H."/>
            <person name="Tritt A."/>
            <person name="Yoshinaga Y."/>
            <person name="Zwiers L.-H."/>
            <person name="Turgeon B."/>
            <person name="Goodwin S."/>
            <person name="Spatafora J."/>
            <person name="Crous P."/>
            <person name="Grigoriev I."/>
        </authorList>
    </citation>
    <scope>NUCLEOTIDE SEQUENCE</scope>
    <source>
        <strain evidence="6">CBS 480.64</strain>
    </source>
</reference>
<dbReference type="Gene3D" id="1.10.8.60">
    <property type="match status" value="2"/>
</dbReference>
<dbReference type="SMART" id="SM00382">
    <property type="entry name" value="AAA"/>
    <property type="match status" value="2"/>
</dbReference>
<dbReference type="PROSITE" id="PS00674">
    <property type="entry name" value="AAA"/>
    <property type="match status" value="1"/>
</dbReference>
<evidence type="ECO:0000256" key="3">
    <source>
        <dbReference type="ARBA" id="ARBA00023054"/>
    </source>
</evidence>
<dbReference type="Pfam" id="PF00004">
    <property type="entry name" value="AAA"/>
    <property type="match status" value="2"/>
</dbReference>
<dbReference type="GO" id="GO:0005524">
    <property type="term" value="F:ATP binding"/>
    <property type="evidence" value="ECO:0007669"/>
    <property type="project" value="UniProtKB-KW"/>
</dbReference>
<evidence type="ECO:0000313" key="6">
    <source>
        <dbReference type="EMBL" id="KAF2857210.1"/>
    </source>
</evidence>
<dbReference type="Pfam" id="PF17862">
    <property type="entry name" value="AAA_lid_3"/>
    <property type="match status" value="1"/>
</dbReference>
<dbReference type="Gene3D" id="3.40.50.300">
    <property type="entry name" value="P-loop containing nucleotide triphosphate hydrolases"/>
    <property type="match status" value="2"/>
</dbReference>
<dbReference type="OrthoDB" id="27435at2759"/>
<dbReference type="InterPro" id="IPR050168">
    <property type="entry name" value="AAA_ATPase_domain"/>
</dbReference>
<dbReference type="GO" id="GO:0005737">
    <property type="term" value="C:cytoplasm"/>
    <property type="evidence" value="ECO:0007669"/>
    <property type="project" value="TreeGrafter"/>
</dbReference>
<evidence type="ECO:0000259" key="5">
    <source>
        <dbReference type="PROSITE" id="PS01179"/>
    </source>
</evidence>
<dbReference type="Gene3D" id="2.40.40.20">
    <property type="match status" value="1"/>
</dbReference>
<keyword evidence="3" id="KW-0175">Coiled coil</keyword>
<evidence type="ECO:0000256" key="4">
    <source>
        <dbReference type="RuleBase" id="RU003651"/>
    </source>
</evidence>
<evidence type="ECO:0000256" key="1">
    <source>
        <dbReference type="ARBA" id="ARBA00022741"/>
    </source>
</evidence>
<dbReference type="InterPro" id="IPR027417">
    <property type="entry name" value="P-loop_NTPase"/>
</dbReference>
<proteinExistence type="inferred from homology"/>
<feature type="domain" description="PID" evidence="5">
    <location>
        <begin position="161"/>
        <end position="222"/>
    </location>
</feature>
<sequence>MSSHGRKPDQKLKIVPLKGSQDTKTAFRVHLSPETLEKLDLKIGQLCHITTDADAISGYGIAWRGNDSMDSPKKASVKMSEVMRNTFGFKENQQVTISKAGNPILFASTVVLNEITPPEYETIIDEHSILATDAMPGLSDQVKEISTHLATMLRSRQGDEASKGKDVTMHMIIHGYEGTGKSMLLQKLEQSKSCHVFRIDKTKLQSAKISSAIRDTFHAAVKAQPSLIIIDNIEKLASSSNDATVGLLCDEVRNLKKERVIVVAATRDLDDLHGRVTMECCKFEVELPIPDARARREILASMLELPVTTELVRTMGYKTHGFTGSALLKVVEHTQVAAKKRLFCAPQAEEITLSDFLLALKRVKPNALGGFIVTKPETQWSDIGGSESLREQVDELIGELIGDLPPDPRYPPPESNSILLYGPPGCSKTMTAKAIANTYHVNFISIKGSELVNMYIGESERGMRKLFAKARQAKPCIIFFDEFEAIGKTRESKGPSGLNLVQTLLTEMDGFEAASGVVVIAATNFPQALDEALLRPGRFDDLIYVGLPELQGRREIIKIALSKVPCDKIDLDAVAEATEGYSGAEISGICKKAVTMAKRRAGDEKIVMQNDLMTAVKERPQRITQKTLQAFEAFKNRRIS</sequence>